<name>A0A918AL36_9PSEU</name>
<dbReference type="AlphaFoldDB" id="A0A918AL36"/>
<feature type="transmembrane region" description="Helical" evidence="1">
    <location>
        <begin position="21"/>
        <end position="42"/>
    </location>
</feature>
<feature type="transmembrane region" description="Helical" evidence="1">
    <location>
        <begin position="109"/>
        <end position="132"/>
    </location>
</feature>
<keyword evidence="1" id="KW-1133">Transmembrane helix</keyword>
<dbReference type="EMBL" id="BMRG01000004">
    <property type="protein sequence ID" value="GGP53009.1"/>
    <property type="molecule type" value="Genomic_DNA"/>
</dbReference>
<evidence type="ECO:0000313" key="3">
    <source>
        <dbReference type="Proteomes" id="UP000639606"/>
    </source>
</evidence>
<organism evidence="2 3">
    <name type="scientific">Saccharothrix coeruleofusca</name>
    <dbReference type="NCBI Taxonomy" id="33919"/>
    <lineage>
        <taxon>Bacteria</taxon>
        <taxon>Bacillati</taxon>
        <taxon>Actinomycetota</taxon>
        <taxon>Actinomycetes</taxon>
        <taxon>Pseudonocardiales</taxon>
        <taxon>Pseudonocardiaceae</taxon>
        <taxon>Saccharothrix</taxon>
    </lineage>
</organism>
<feature type="transmembrane region" description="Helical" evidence="1">
    <location>
        <begin position="76"/>
        <end position="97"/>
    </location>
</feature>
<reference evidence="2" key="2">
    <citation type="submission" date="2020-09" db="EMBL/GenBank/DDBJ databases">
        <authorList>
            <person name="Sun Q."/>
            <person name="Ohkuma M."/>
        </authorList>
    </citation>
    <scope>NUCLEOTIDE SEQUENCE</scope>
    <source>
        <strain evidence="2">JCM 3313</strain>
    </source>
</reference>
<evidence type="ECO:0000313" key="2">
    <source>
        <dbReference type="EMBL" id="GGP53009.1"/>
    </source>
</evidence>
<protein>
    <submittedName>
        <fullName evidence="2">Uncharacterized protein</fullName>
    </submittedName>
</protein>
<reference evidence="2" key="1">
    <citation type="journal article" date="2014" name="Int. J. Syst. Evol. Microbiol.">
        <title>Complete genome sequence of Corynebacterium casei LMG S-19264T (=DSM 44701T), isolated from a smear-ripened cheese.</title>
        <authorList>
            <consortium name="US DOE Joint Genome Institute (JGI-PGF)"/>
            <person name="Walter F."/>
            <person name="Albersmeier A."/>
            <person name="Kalinowski J."/>
            <person name="Ruckert C."/>
        </authorList>
    </citation>
    <scope>NUCLEOTIDE SEQUENCE</scope>
    <source>
        <strain evidence="2">JCM 3313</strain>
    </source>
</reference>
<evidence type="ECO:0000256" key="1">
    <source>
        <dbReference type="SAM" id="Phobius"/>
    </source>
</evidence>
<feature type="transmembrane region" description="Helical" evidence="1">
    <location>
        <begin position="138"/>
        <end position="157"/>
    </location>
</feature>
<proteinExistence type="predicted"/>
<dbReference type="Proteomes" id="UP000639606">
    <property type="component" value="Unassembled WGS sequence"/>
</dbReference>
<accession>A0A918AL36</accession>
<keyword evidence="1" id="KW-0472">Membrane</keyword>
<keyword evidence="1" id="KW-0812">Transmembrane</keyword>
<comment type="caution">
    <text evidence="2">The sequence shown here is derived from an EMBL/GenBank/DDBJ whole genome shotgun (WGS) entry which is preliminary data.</text>
</comment>
<keyword evidence="3" id="KW-1185">Reference proteome</keyword>
<gene>
    <name evidence="2" type="ORF">GCM10010185_26410</name>
</gene>
<feature type="transmembrane region" description="Helical" evidence="1">
    <location>
        <begin position="178"/>
        <end position="198"/>
    </location>
</feature>
<dbReference type="RefSeq" id="WP_189223514.1">
    <property type="nucleotide sequence ID" value="NZ_BMRG01000004.1"/>
</dbReference>
<sequence>MRPRSHRPAESGDVDLARPRALRLLGAVAAPTTLLAALLYFFGHQQAHHFYRYFGVEQTLLDLSTEYYLSRSVEGLYLPLAYGSAGVLLALWTYRLLRARLSDTAWRVLLEVAAPVAAVTGLTMVGGALAAAADPEPVTHLVGLPGLALAAGVLLVVSASRLRTAADRTGVRRSPAGATAEWVAVFALISLGLFWAVGDYSAAAGRSRAQHQEAVLPLLPEAALFSAEGLALPESVPRVECSDSAYQYRYDGLRLVVQSSGQLLLLPSDWTPGAEAFVLPRTDSTRLQFSSAPERSPRC</sequence>